<evidence type="ECO:0000256" key="5">
    <source>
        <dbReference type="ARBA" id="ARBA00022676"/>
    </source>
</evidence>
<dbReference type="SUPFAM" id="SSF57414">
    <property type="entry name" value="Hairpin loop containing domain-like"/>
    <property type="match status" value="1"/>
</dbReference>
<keyword evidence="6" id="KW-0808">Transferase</keyword>
<dbReference type="OrthoDB" id="414175at2759"/>
<feature type="transmembrane region" description="Helical" evidence="12">
    <location>
        <begin position="9"/>
        <end position="28"/>
    </location>
</feature>
<dbReference type="EMBL" id="MKZY01000003">
    <property type="protein sequence ID" value="OOO12143.1"/>
    <property type="molecule type" value="Genomic_DNA"/>
</dbReference>
<comment type="pathway">
    <text evidence="2">Protein modification; protein glycosylation.</text>
</comment>
<dbReference type="InterPro" id="IPR003378">
    <property type="entry name" value="Fringe-like_glycosylTrfase"/>
</dbReference>
<dbReference type="GO" id="GO:0016020">
    <property type="term" value="C:membrane"/>
    <property type="evidence" value="ECO:0007669"/>
    <property type="project" value="UniProtKB-SubCell"/>
</dbReference>
<name>A0A1S9DSR5_ASPOZ</name>
<dbReference type="GO" id="GO:0000166">
    <property type="term" value="F:nucleotide binding"/>
    <property type="evidence" value="ECO:0007669"/>
    <property type="project" value="UniProtKB-KW"/>
</dbReference>
<feature type="domain" description="Fringe-like glycosyltransferase" evidence="13">
    <location>
        <begin position="179"/>
        <end position="273"/>
    </location>
</feature>
<evidence type="ECO:0000256" key="3">
    <source>
        <dbReference type="ARBA" id="ARBA00006462"/>
    </source>
</evidence>
<keyword evidence="10 12" id="KW-1133">Transmembrane helix</keyword>
<dbReference type="GO" id="GO:0016263">
    <property type="term" value="F:glycoprotein-N-acetylgalactosamine 3-beta-galactosyltransferase activity"/>
    <property type="evidence" value="ECO:0007669"/>
    <property type="project" value="UniProtKB-EC"/>
</dbReference>
<dbReference type="EC" id="2.4.1.122" evidence="4"/>
<evidence type="ECO:0000256" key="6">
    <source>
        <dbReference type="ARBA" id="ARBA00022679"/>
    </source>
</evidence>
<evidence type="ECO:0000313" key="15">
    <source>
        <dbReference type="Proteomes" id="UP000190312"/>
    </source>
</evidence>
<dbReference type="PANTHER" id="PTHR23033:SF47">
    <property type="entry name" value="APPLE DOMAIN-CONTAINING PROTEIN-RELATED"/>
    <property type="match status" value="1"/>
</dbReference>
<sequence>MTLSRFRNVPLIVAPLVVFLLLNYFFWFRKDTNDAGEEFLQPQNNTNVDPGSNSSGCPKLPGIHDVLVVLKTGATEALEKVPVHFNTTLKCIPNFVLFSDFEEQIAGVQALDVLRSVDEDIKQTKAEFDLYNRLRDAGRAGLTAEDINDDPSTPSGKPDNRGWLLDKWKFLPMINETLNIRADAKWYVFIEADTYVVWPNLLSWLEKFDPSQPYYMGSGVRILDVVFGHGGSGLVLSQAAMHKVSDYRAPRVKEYDDFTAGQWAGDCVLGKTLKDAGVGLFFANPMLQGDTPWTFSHYGPNNNDHHWCTPVVTYHHMTPDDIRETWAFEQSWWANTQSHTLLHADVFEEFVRPQIEQMKEDWDNASSDENIEGSNSREDCQAQCEKDRECHQYSYETGKCLTSKVARRGSSKAGIGSGWMPERINKTMESLGHCRKPSEALRDGPLNEAHFGPQSLAWGLCFRSPMPALNSSADPHFTVISLAAWLPN</sequence>
<gene>
    <name evidence="14" type="ORF">OAory_01086130</name>
</gene>
<accession>A0A1S9DSR5</accession>
<comment type="subcellular location">
    <subcellularLocation>
        <location evidence="1">Membrane</location>
        <topology evidence="1">Single-pass type II membrane protein</topology>
    </subcellularLocation>
</comment>
<evidence type="ECO:0000256" key="11">
    <source>
        <dbReference type="ARBA" id="ARBA00023136"/>
    </source>
</evidence>
<dbReference type="Gene3D" id="3.50.4.10">
    <property type="entry name" value="Hepatocyte Growth Factor"/>
    <property type="match status" value="1"/>
</dbReference>
<evidence type="ECO:0000256" key="2">
    <source>
        <dbReference type="ARBA" id="ARBA00004922"/>
    </source>
</evidence>
<keyword evidence="9" id="KW-0735">Signal-anchor</keyword>
<keyword evidence="11 12" id="KW-0472">Membrane</keyword>
<keyword evidence="7 12" id="KW-0812">Transmembrane</keyword>
<evidence type="ECO:0000256" key="10">
    <source>
        <dbReference type="ARBA" id="ARBA00022989"/>
    </source>
</evidence>
<evidence type="ECO:0000259" key="13">
    <source>
        <dbReference type="Pfam" id="PF02434"/>
    </source>
</evidence>
<dbReference type="eggNOG" id="KOG2246">
    <property type="taxonomic scope" value="Eukaryota"/>
</dbReference>
<comment type="caution">
    <text evidence="14">The sequence shown here is derived from an EMBL/GenBank/DDBJ whole genome shotgun (WGS) entry which is preliminary data.</text>
</comment>
<keyword evidence="8" id="KW-0547">Nucleotide-binding</keyword>
<organism evidence="14 15">
    <name type="scientific">Aspergillus oryzae</name>
    <name type="common">Yellow koji mold</name>
    <dbReference type="NCBI Taxonomy" id="5062"/>
    <lineage>
        <taxon>Eukaryota</taxon>
        <taxon>Fungi</taxon>
        <taxon>Dikarya</taxon>
        <taxon>Ascomycota</taxon>
        <taxon>Pezizomycotina</taxon>
        <taxon>Eurotiomycetes</taxon>
        <taxon>Eurotiomycetidae</taxon>
        <taxon>Eurotiales</taxon>
        <taxon>Aspergillaceae</taxon>
        <taxon>Aspergillus</taxon>
        <taxon>Aspergillus subgen. Circumdati</taxon>
    </lineage>
</organism>
<keyword evidence="5" id="KW-0328">Glycosyltransferase</keyword>
<comment type="similarity">
    <text evidence="3">Belongs to the glycosyltransferase 31 family. Beta3-Gal-T subfamily.</text>
</comment>
<evidence type="ECO:0000256" key="1">
    <source>
        <dbReference type="ARBA" id="ARBA00004606"/>
    </source>
</evidence>
<dbReference type="Pfam" id="PF02434">
    <property type="entry name" value="Fringe"/>
    <property type="match status" value="1"/>
</dbReference>
<reference evidence="14 15" key="1">
    <citation type="submission" date="2016-10" db="EMBL/GenBank/DDBJ databases">
        <title>Genome sequencing of Aspergillus oryzae BCC7051.</title>
        <authorList>
            <person name="Thammarongtham C."/>
            <person name="Vorapreeda T."/>
            <person name="Nookaew I."/>
            <person name="Srisuk T."/>
            <person name="Land M."/>
            <person name="Jeennor S."/>
            <person name="Laoteng K."/>
        </authorList>
    </citation>
    <scope>NUCLEOTIDE SEQUENCE [LARGE SCALE GENOMIC DNA]</scope>
    <source>
        <strain evidence="14 15">BCC7051</strain>
    </source>
</reference>
<evidence type="ECO:0000256" key="8">
    <source>
        <dbReference type="ARBA" id="ARBA00022741"/>
    </source>
</evidence>
<dbReference type="InterPro" id="IPR026050">
    <property type="entry name" value="C1GALT1/C1GALT1_chp1"/>
</dbReference>
<dbReference type="PANTHER" id="PTHR23033">
    <property type="entry name" value="BETA1,3-GALACTOSYLTRANSFERASE"/>
    <property type="match status" value="1"/>
</dbReference>
<dbReference type="AlphaFoldDB" id="A0A1S9DSR5"/>
<protein>
    <recommendedName>
        <fullName evidence="4">N-acetylgalactosaminide beta-1,3-galactosyltransferase</fullName>
        <ecNumber evidence="4">2.4.1.122</ecNumber>
    </recommendedName>
</protein>
<dbReference type="Proteomes" id="UP000190312">
    <property type="component" value="Unassembled WGS sequence"/>
</dbReference>
<evidence type="ECO:0000256" key="7">
    <source>
        <dbReference type="ARBA" id="ARBA00022692"/>
    </source>
</evidence>
<evidence type="ECO:0000313" key="14">
    <source>
        <dbReference type="EMBL" id="OOO12143.1"/>
    </source>
</evidence>
<evidence type="ECO:0000256" key="4">
    <source>
        <dbReference type="ARBA" id="ARBA00012557"/>
    </source>
</evidence>
<dbReference type="VEuPathDB" id="FungiDB:AO090102000039"/>
<dbReference type="Gene3D" id="3.90.550.50">
    <property type="match status" value="1"/>
</dbReference>
<evidence type="ECO:0000256" key="12">
    <source>
        <dbReference type="SAM" id="Phobius"/>
    </source>
</evidence>
<evidence type="ECO:0000256" key="9">
    <source>
        <dbReference type="ARBA" id="ARBA00022968"/>
    </source>
</evidence>
<proteinExistence type="inferred from homology"/>